<evidence type="ECO:0000313" key="10">
    <source>
        <dbReference type="Proteomes" id="UP000297403"/>
    </source>
</evidence>
<comment type="caution">
    <text evidence="9">The sequence shown here is derived from an EMBL/GenBank/DDBJ whole genome shotgun (WGS) entry which is preliminary data.</text>
</comment>
<reference evidence="9 10" key="1">
    <citation type="submission" date="2019-03" db="EMBL/GenBank/DDBJ databases">
        <title>Genomics of glacier-inhabiting Cryobacterium strains.</title>
        <authorList>
            <person name="Liu Q."/>
            <person name="Xin Y.-H."/>
        </authorList>
    </citation>
    <scope>NUCLEOTIDE SEQUENCE [LARGE SCALE GENOMIC DNA]</scope>
    <source>
        <strain evidence="10">TMT1-22</strain>
    </source>
</reference>
<protein>
    <submittedName>
        <fullName evidence="9">RDD family protein</fullName>
    </submittedName>
</protein>
<keyword evidence="4 7" id="KW-1133">Transmembrane helix</keyword>
<dbReference type="InterPro" id="IPR051791">
    <property type="entry name" value="Pra-immunoreactive"/>
</dbReference>
<feature type="compositionally biased region" description="Low complexity" evidence="6">
    <location>
        <begin position="254"/>
        <end position="264"/>
    </location>
</feature>
<feature type="transmembrane region" description="Helical" evidence="7">
    <location>
        <begin position="51"/>
        <end position="72"/>
    </location>
</feature>
<dbReference type="AlphaFoldDB" id="A0AAQ2C669"/>
<evidence type="ECO:0000313" key="9">
    <source>
        <dbReference type="EMBL" id="TFC47054.1"/>
    </source>
</evidence>
<gene>
    <name evidence="9" type="ORF">E3O49_08675</name>
</gene>
<feature type="region of interest" description="Disordered" evidence="6">
    <location>
        <begin position="248"/>
        <end position="270"/>
    </location>
</feature>
<organism evidence="9 10">
    <name type="scientific">Cryobacterium shii</name>
    <dbReference type="NCBI Taxonomy" id="1259235"/>
    <lineage>
        <taxon>Bacteria</taxon>
        <taxon>Bacillati</taxon>
        <taxon>Actinomycetota</taxon>
        <taxon>Actinomycetes</taxon>
        <taxon>Micrococcales</taxon>
        <taxon>Microbacteriaceae</taxon>
        <taxon>Cryobacterium</taxon>
    </lineage>
</organism>
<accession>A0AAQ2C669</accession>
<evidence type="ECO:0000256" key="1">
    <source>
        <dbReference type="ARBA" id="ARBA00004651"/>
    </source>
</evidence>
<comment type="subcellular location">
    <subcellularLocation>
        <location evidence="1">Cell membrane</location>
        <topology evidence="1">Multi-pass membrane protein</topology>
    </subcellularLocation>
</comment>
<dbReference type="Proteomes" id="UP000297403">
    <property type="component" value="Unassembled WGS sequence"/>
</dbReference>
<keyword evidence="10" id="KW-1185">Reference proteome</keyword>
<feature type="transmembrane region" description="Helical" evidence="7">
    <location>
        <begin position="92"/>
        <end position="117"/>
    </location>
</feature>
<keyword evidence="3 7" id="KW-0812">Transmembrane</keyword>
<dbReference type="Pfam" id="PF06271">
    <property type="entry name" value="RDD"/>
    <property type="match status" value="1"/>
</dbReference>
<dbReference type="EMBL" id="SOFY01000047">
    <property type="protein sequence ID" value="TFC47054.1"/>
    <property type="molecule type" value="Genomic_DNA"/>
</dbReference>
<dbReference type="InterPro" id="IPR010432">
    <property type="entry name" value="RDD"/>
</dbReference>
<name>A0AAQ2C669_9MICO</name>
<evidence type="ECO:0000256" key="2">
    <source>
        <dbReference type="ARBA" id="ARBA00022475"/>
    </source>
</evidence>
<proteinExistence type="predicted"/>
<keyword evidence="2" id="KW-1003">Cell membrane</keyword>
<keyword evidence="5 7" id="KW-0472">Membrane</keyword>
<evidence type="ECO:0000256" key="5">
    <source>
        <dbReference type="ARBA" id="ARBA00023136"/>
    </source>
</evidence>
<evidence type="ECO:0000256" key="7">
    <source>
        <dbReference type="SAM" id="Phobius"/>
    </source>
</evidence>
<evidence type="ECO:0000256" key="6">
    <source>
        <dbReference type="SAM" id="MobiDB-lite"/>
    </source>
</evidence>
<feature type="non-terminal residue" evidence="9">
    <location>
        <position position="270"/>
    </location>
</feature>
<dbReference type="GO" id="GO:0005886">
    <property type="term" value="C:plasma membrane"/>
    <property type="evidence" value="ECO:0007669"/>
    <property type="project" value="UniProtKB-SubCell"/>
</dbReference>
<feature type="transmembrane region" description="Helical" evidence="7">
    <location>
        <begin position="148"/>
        <end position="172"/>
    </location>
</feature>
<dbReference type="PANTHER" id="PTHR36115">
    <property type="entry name" value="PROLINE-RICH ANTIGEN HOMOLOG-RELATED"/>
    <property type="match status" value="1"/>
</dbReference>
<evidence type="ECO:0000259" key="8">
    <source>
        <dbReference type="Pfam" id="PF06271"/>
    </source>
</evidence>
<sequence>MTEAAPGGVAVSVTLDNDETDAVGLRPDGRPDQEYAAALGLIPASPMRRSLAFAIDFAIWLALFVPGVLATVPVWSRLPLGLTTYWLRDHPAFGAAAVGFGVSQGLVLASVLVQLILHGRKGITVGKAIFGLRSVSVAGFGRPGFRRIVLRAAVFLAAALVIPVLGAVPLLLSPLWDKERRGRGWLDVIGGTWLLDVRAGLDPVNTKQLRHARKAVTAAPAAAHTRMPSLATRTDDAAGAAAAFVPGQRSRSGVVAGPAAEPSAPVAPAP</sequence>
<evidence type="ECO:0000256" key="3">
    <source>
        <dbReference type="ARBA" id="ARBA00022692"/>
    </source>
</evidence>
<feature type="domain" description="RDD" evidence="8">
    <location>
        <begin position="44"/>
        <end position="190"/>
    </location>
</feature>
<evidence type="ECO:0000256" key="4">
    <source>
        <dbReference type="ARBA" id="ARBA00022989"/>
    </source>
</evidence>